<dbReference type="Pfam" id="PF20431">
    <property type="entry name" value="E_motif"/>
    <property type="match status" value="1"/>
</dbReference>
<dbReference type="NCBIfam" id="TIGR00756">
    <property type="entry name" value="PPR"/>
    <property type="match status" value="7"/>
</dbReference>
<name>A0A1S3CHC2_CUCME</name>
<dbReference type="PANTHER" id="PTHR47926:SF467">
    <property type="entry name" value="REPEAT-CONTAINING PROTEIN, PUTATIVE-RELATED"/>
    <property type="match status" value="1"/>
</dbReference>
<dbReference type="PROSITE" id="PS51375">
    <property type="entry name" value="PPR"/>
    <property type="match status" value="6"/>
</dbReference>
<dbReference type="Gramene" id="MELO3C024569.2.1">
    <property type="protein sequence ID" value="MELO3C024569.2.1"/>
    <property type="gene ID" value="MELO3C024569.2"/>
</dbReference>
<accession>A0A1S3CHC2</accession>
<dbReference type="RefSeq" id="XP_050945047.1">
    <property type="nucleotide sequence ID" value="XM_051089090.1"/>
</dbReference>
<evidence type="ECO:0000256" key="1">
    <source>
        <dbReference type="ARBA" id="ARBA00022737"/>
    </source>
</evidence>
<keyword evidence="3" id="KW-1185">Reference proteome</keyword>
<dbReference type="InterPro" id="IPR046848">
    <property type="entry name" value="E_motif"/>
</dbReference>
<dbReference type="InParanoid" id="A0A1S3CHC2"/>
<feature type="repeat" description="PPR" evidence="2">
    <location>
        <begin position="231"/>
        <end position="265"/>
    </location>
</feature>
<feature type="repeat" description="PPR" evidence="2">
    <location>
        <begin position="293"/>
        <end position="327"/>
    </location>
</feature>
<evidence type="ECO:0000313" key="3">
    <source>
        <dbReference type="Proteomes" id="UP001652600"/>
    </source>
</evidence>
<dbReference type="eggNOG" id="KOG4197">
    <property type="taxonomic scope" value="Eukaryota"/>
</dbReference>
<organism evidence="3 4">
    <name type="scientific">Cucumis melo</name>
    <name type="common">Muskmelon</name>
    <dbReference type="NCBI Taxonomy" id="3656"/>
    <lineage>
        <taxon>Eukaryota</taxon>
        <taxon>Viridiplantae</taxon>
        <taxon>Streptophyta</taxon>
        <taxon>Embryophyta</taxon>
        <taxon>Tracheophyta</taxon>
        <taxon>Spermatophyta</taxon>
        <taxon>Magnoliopsida</taxon>
        <taxon>eudicotyledons</taxon>
        <taxon>Gunneridae</taxon>
        <taxon>Pentapetalae</taxon>
        <taxon>rosids</taxon>
        <taxon>fabids</taxon>
        <taxon>Cucurbitales</taxon>
        <taxon>Cucurbitaceae</taxon>
        <taxon>Benincaseae</taxon>
        <taxon>Cucumis</taxon>
    </lineage>
</organism>
<evidence type="ECO:0000313" key="4">
    <source>
        <dbReference type="RefSeq" id="XP_008462604.2"/>
    </source>
</evidence>
<gene>
    <name evidence="4 5 6 7 8" type="primary">LOC103500922</name>
</gene>
<dbReference type="GeneID" id="103500922"/>
<dbReference type="InterPro" id="IPR011990">
    <property type="entry name" value="TPR-like_helical_dom_sf"/>
</dbReference>
<dbReference type="InterPro" id="IPR002885">
    <property type="entry name" value="PPR_rpt"/>
</dbReference>
<feature type="repeat" description="PPR" evidence="2">
    <location>
        <begin position="99"/>
        <end position="133"/>
    </location>
</feature>
<feature type="repeat" description="PPR" evidence="2">
    <location>
        <begin position="395"/>
        <end position="429"/>
    </location>
</feature>
<evidence type="ECO:0000313" key="8">
    <source>
        <dbReference type="RefSeq" id="XP_050945047.1"/>
    </source>
</evidence>
<sequence length="573" mass="63684">MQKLANAGMPPYLCCFSRFCTTTSFAKTTKPKSIVSLYSISALLKLCKTHIDLQQVHVRLIQKGLEQDTFLVTQFISASNSVAHISYSTSVFDRVLSPSTILWNSLVSGYCAKLQFVDIISLYVRMKREDGAPDRYTFPSLLKVCASEGKMMEGMALHGSILRCGVDEDIYVTTSLVNLYGKGGLIECARKVFDRMSEKNVVSWTAMIVGYSSVGNLVEAKRLFDLMPERNVASWNAIIGGYMKMGDVKSAEKVFDEMPEKNVVSFTTMIDGYAKAGDMLSARNLFQKAPERDIIAWSALISGYTQNGQPNEAVQTFLEMSSRNVKPDKFVLTSLMLACSQLGNLDLAKWVDSYATGCLVDLRGAHVRAALIDMNAKCGNMERAMYLFEEMPKRDLISYCSVMQGSSIHGHGDQAVSLFERMLDEDLTPDDVAFTVILTACSRAGLVDEGWHYFEMMRNKYSMVPSLDHYACIVDLLSRSGRLKEAYELIKSLPVQSHAGAWGALLGACKLYCDSELAEVVASRLIELEPENAGNYVLLSNIYAAADRWLDVSAVRDQMNERGLRKIPGCSWI</sequence>
<dbReference type="RefSeq" id="XP_050945044.1">
    <property type="nucleotide sequence ID" value="XM_051089087.1"/>
</dbReference>
<dbReference type="KEGG" id="cmo:103500922"/>
<dbReference type="Proteomes" id="UP001652600">
    <property type="component" value="Chromosome 8"/>
</dbReference>
<evidence type="ECO:0000313" key="5">
    <source>
        <dbReference type="RefSeq" id="XP_050945044.1"/>
    </source>
</evidence>
<dbReference type="PANTHER" id="PTHR47926">
    <property type="entry name" value="PENTATRICOPEPTIDE REPEAT-CONTAINING PROTEIN"/>
    <property type="match status" value="1"/>
</dbReference>
<protein>
    <submittedName>
        <fullName evidence="4 5">Pentatricopeptide repeat-containing protein At5g37570</fullName>
    </submittedName>
</protein>
<proteinExistence type="predicted"/>
<dbReference type="RefSeq" id="XP_050945045.1">
    <property type="nucleotide sequence ID" value="XM_051089088.1"/>
</dbReference>
<dbReference type="RefSeq" id="XP_008462604.2">
    <property type="nucleotide sequence ID" value="XM_008464382.3"/>
</dbReference>
<dbReference type="Pfam" id="PF13041">
    <property type="entry name" value="PPR_2"/>
    <property type="match status" value="3"/>
</dbReference>
<dbReference type="GO" id="GO:0009451">
    <property type="term" value="P:RNA modification"/>
    <property type="evidence" value="ECO:0007669"/>
    <property type="project" value="InterPro"/>
</dbReference>
<dbReference type="AlphaFoldDB" id="A0A1S3CHC2"/>
<dbReference type="Pfam" id="PF01535">
    <property type="entry name" value="PPR"/>
    <property type="match status" value="4"/>
</dbReference>
<dbReference type="GO" id="GO:0003723">
    <property type="term" value="F:RNA binding"/>
    <property type="evidence" value="ECO:0007669"/>
    <property type="project" value="InterPro"/>
</dbReference>
<evidence type="ECO:0000256" key="2">
    <source>
        <dbReference type="PROSITE-ProRule" id="PRU00708"/>
    </source>
</evidence>
<dbReference type="Gene3D" id="1.25.40.10">
    <property type="entry name" value="Tetratricopeptide repeat domain"/>
    <property type="match status" value="4"/>
</dbReference>
<dbReference type="InterPro" id="IPR046960">
    <property type="entry name" value="PPR_At4g14850-like_plant"/>
</dbReference>
<feature type="repeat" description="PPR" evidence="2">
    <location>
        <begin position="200"/>
        <end position="230"/>
    </location>
</feature>
<keyword evidence="1" id="KW-0677">Repeat</keyword>
<dbReference type="RefSeq" id="XP_050945046.1">
    <property type="nucleotide sequence ID" value="XM_051089089.1"/>
</dbReference>
<reference evidence="4 5" key="1">
    <citation type="submission" date="2025-05" db="UniProtKB">
        <authorList>
            <consortium name="RefSeq"/>
        </authorList>
    </citation>
    <scope>IDENTIFICATION</scope>
    <source>
        <tissue evidence="4 5">Stem</tissue>
    </source>
</reference>
<evidence type="ECO:0000313" key="7">
    <source>
        <dbReference type="RefSeq" id="XP_050945046.1"/>
    </source>
</evidence>
<evidence type="ECO:0000313" key="6">
    <source>
        <dbReference type="RefSeq" id="XP_050945045.1"/>
    </source>
</evidence>
<feature type="repeat" description="PPR" evidence="2">
    <location>
        <begin position="430"/>
        <end position="460"/>
    </location>
</feature>